<evidence type="ECO:0000259" key="6">
    <source>
        <dbReference type="Pfam" id="PF04542"/>
    </source>
</evidence>
<dbReference type="GO" id="GO:0006352">
    <property type="term" value="P:DNA-templated transcription initiation"/>
    <property type="evidence" value="ECO:0007669"/>
    <property type="project" value="InterPro"/>
</dbReference>
<comment type="caution">
    <text evidence="8">The sequence shown here is derived from an EMBL/GenBank/DDBJ whole genome shotgun (WGS) entry which is preliminary data.</text>
</comment>
<dbReference type="InterPro" id="IPR013325">
    <property type="entry name" value="RNA_pol_sigma_r2"/>
</dbReference>
<proteinExistence type="inferred from homology"/>
<evidence type="ECO:0000256" key="5">
    <source>
        <dbReference type="ARBA" id="ARBA00023163"/>
    </source>
</evidence>
<evidence type="ECO:0000256" key="4">
    <source>
        <dbReference type="ARBA" id="ARBA00023125"/>
    </source>
</evidence>
<evidence type="ECO:0000256" key="2">
    <source>
        <dbReference type="ARBA" id="ARBA00023015"/>
    </source>
</evidence>
<dbReference type="Pfam" id="PF08281">
    <property type="entry name" value="Sigma70_r4_2"/>
    <property type="match status" value="1"/>
</dbReference>
<dbReference type="InterPro" id="IPR013324">
    <property type="entry name" value="RNA_pol_sigma_r3/r4-like"/>
</dbReference>
<protein>
    <recommendedName>
        <fullName evidence="10">RNA polymerase subunit sigma-24</fullName>
    </recommendedName>
</protein>
<dbReference type="PANTHER" id="PTHR43133">
    <property type="entry name" value="RNA POLYMERASE ECF-TYPE SIGMA FACTO"/>
    <property type="match status" value="1"/>
</dbReference>
<dbReference type="InterPro" id="IPR036388">
    <property type="entry name" value="WH-like_DNA-bd_sf"/>
</dbReference>
<dbReference type="InterPro" id="IPR014284">
    <property type="entry name" value="RNA_pol_sigma-70_dom"/>
</dbReference>
<evidence type="ECO:0000259" key="7">
    <source>
        <dbReference type="Pfam" id="PF08281"/>
    </source>
</evidence>
<dbReference type="GO" id="GO:0016987">
    <property type="term" value="F:sigma factor activity"/>
    <property type="evidence" value="ECO:0007669"/>
    <property type="project" value="UniProtKB-KW"/>
</dbReference>
<dbReference type="PANTHER" id="PTHR43133:SF8">
    <property type="entry name" value="RNA POLYMERASE SIGMA FACTOR HI_1459-RELATED"/>
    <property type="match status" value="1"/>
</dbReference>
<dbReference type="SUPFAM" id="SSF88659">
    <property type="entry name" value="Sigma3 and sigma4 domains of RNA polymerase sigma factors"/>
    <property type="match status" value="1"/>
</dbReference>
<comment type="similarity">
    <text evidence="1">Belongs to the sigma-70 factor family. ECF subfamily.</text>
</comment>
<dbReference type="EMBL" id="PDOA01000020">
    <property type="protein sequence ID" value="PWC27028.1"/>
    <property type="molecule type" value="Genomic_DNA"/>
</dbReference>
<sequence length="239" mass="26236">MRQGTRPSGRPAGPRPAPRHVLDRWQKVPQGCARSSWSLVLPRAAKRRPLERGTREEGVLIPACCRYPAAVSKQRDLLARHGTALHRYARALAGDPDLARDLWQEAAARALAARPPRGTEAEARVWLFRILRNAFLDVVRRNRVAQDHRVEEEALAGQGWTGGDAAFAQVAVAQMLARLPEAQREVVALVDLAGFSYLEVAATLGLPKGTVMSRLARGRAAMLEALSENRAAPLRRKSG</sequence>
<keyword evidence="5" id="KW-0804">Transcription</keyword>
<dbReference type="NCBIfam" id="TIGR02937">
    <property type="entry name" value="sigma70-ECF"/>
    <property type="match status" value="1"/>
</dbReference>
<evidence type="ECO:0000313" key="8">
    <source>
        <dbReference type="EMBL" id="PWC27028.1"/>
    </source>
</evidence>
<dbReference type="InterPro" id="IPR007627">
    <property type="entry name" value="RNA_pol_sigma70_r2"/>
</dbReference>
<dbReference type="InterPro" id="IPR039425">
    <property type="entry name" value="RNA_pol_sigma-70-like"/>
</dbReference>
<dbReference type="AlphaFoldDB" id="A0A2U1UZE5"/>
<dbReference type="CDD" id="cd06171">
    <property type="entry name" value="Sigma70_r4"/>
    <property type="match status" value="1"/>
</dbReference>
<evidence type="ECO:0000313" key="9">
    <source>
        <dbReference type="Proteomes" id="UP000245048"/>
    </source>
</evidence>
<dbReference type="Gene3D" id="1.10.1740.10">
    <property type="match status" value="1"/>
</dbReference>
<evidence type="ECO:0008006" key="10">
    <source>
        <dbReference type="Google" id="ProtNLM"/>
    </source>
</evidence>
<feature type="domain" description="RNA polymerase sigma factor 70 region 4 type 2" evidence="7">
    <location>
        <begin position="171"/>
        <end position="222"/>
    </location>
</feature>
<dbReference type="Gene3D" id="1.10.10.10">
    <property type="entry name" value="Winged helix-like DNA-binding domain superfamily/Winged helix DNA-binding domain"/>
    <property type="match status" value="1"/>
</dbReference>
<gene>
    <name evidence="8" type="ORF">CR165_20125</name>
</gene>
<accession>A0A2U1UZE5</accession>
<reference evidence="9" key="1">
    <citation type="submission" date="2017-10" db="EMBL/GenBank/DDBJ databases">
        <authorList>
            <person name="Toshchakov S.V."/>
            <person name="Goeva M.A."/>
        </authorList>
    </citation>
    <scope>NUCLEOTIDE SEQUENCE [LARGE SCALE GENOMIC DNA]</scope>
    <source>
        <strain evidence="9">JR1/69-1-13</strain>
    </source>
</reference>
<dbReference type="Pfam" id="PF04542">
    <property type="entry name" value="Sigma70_r2"/>
    <property type="match status" value="1"/>
</dbReference>
<feature type="domain" description="RNA polymerase sigma-70 region 2" evidence="6">
    <location>
        <begin position="78"/>
        <end position="143"/>
    </location>
</feature>
<dbReference type="InterPro" id="IPR013249">
    <property type="entry name" value="RNA_pol_sigma70_r4_t2"/>
</dbReference>
<evidence type="ECO:0000256" key="1">
    <source>
        <dbReference type="ARBA" id="ARBA00010641"/>
    </source>
</evidence>
<keyword evidence="2" id="KW-0805">Transcription regulation</keyword>
<dbReference type="SUPFAM" id="SSF88946">
    <property type="entry name" value="Sigma2 domain of RNA polymerase sigma factors"/>
    <property type="match status" value="1"/>
</dbReference>
<keyword evidence="4" id="KW-0238">DNA-binding</keyword>
<dbReference type="GO" id="GO:0003677">
    <property type="term" value="F:DNA binding"/>
    <property type="evidence" value="ECO:0007669"/>
    <property type="project" value="UniProtKB-KW"/>
</dbReference>
<evidence type="ECO:0000256" key="3">
    <source>
        <dbReference type="ARBA" id="ARBA00023082"/>
    </source>
</evidence>
<keyword evidence="9" id="KW-1185">Reference proteome</keyword>
<dbReference type="Proteomes" id="UP000245048">
    <property type="component" value="Unassembled WGS sequence"/>
</dbReference>
<name>A0A2U1UZE5_9PROT</name>
<organism evidence="8 9">
    <name type="scientific">Teichococcus aestuarii</name>
    <dbReference type="NCBI Taxonomy" id="568898"/>
    <lineage>
        <taxon>Bacteria</taxon>
        <taxon>Pseudomonadati</taxon>
        <taxon>Pseudomonadota</taxon>
        <taxon>Alphaproteobacteria</taxon>
        <taxon>Acetobacterales</taxon>
        <taxon>Roseomonadaceae</taxon>
        <taxon>Roseomonas</taxon>
    </lineage>
</organism>
<keyword evidence="3" id="KW-0731">Sigma factor</keyword>